<dbReference type="OrthoDB" id="9799970at2"/>
<evidence type="ECO:0000259" key="2">
    <source>
        <dbReference type="Pfam" id="PF13539"/>
    </source>
</evidence>
<organism evidence="3 4">
    <name type="scientific">Salimicrobium flavidum</name>
    <dbReference type="NCBI Taxonomy" id="570947"/>
    <lineage>
        <taxon>Bacteria</taxon>
        <taxon>Bacillati</taxon>
        <taxon>Bacillota</taxon>
        <taxon>Bacilli</taxon>
        <taxon>Bacillales</taxon>
        <taxon>Bacillaceae</taxon>
        <taxon>Salimicrobium</taxon>
    </lineage>
</organism>
<dbReference type="SUPFAM" id="SSF47090">
    <property type="entry name" value="PGBD-like"/>
    <property type="match status" value="1"/>
</dbReference>
<dbReference type="STRING" id="570947.SAMN05421687_103101"/>
<feature type="domain" description="Peptidoglycan binding-like" evidence="1">
    <location>
        <begin position="185"/>
        <end position="220"/>
    </location>
</feature>
<gene>
    <name evidence="3" type="ORF">SAMN05421687_103101</name>
</gene>
<dbReference type="Pfam" id="PF13539">
    <property type="entry name" value="Peptidase_M15_4"/>
    <property type="match status" value="1"/>
</dbReference>
<dbReference type="RefSeq" id="WP_076557593.1">
    <property type="nucleotide sequence ID" value="NZ_FTOC01000003.1"/>
</dbReference>
<feature type="domain" description="Peptidase M15C" evidence="2">
    <location>
        <begin position="81"/>
        <end position="143"/>
    </location>
</feature>
<name>A0A1N7J054_9BACI</name>
<proteinExistence type="predicted"/>
<dbReference type="Gene3D" id="3.30.1380.10">
    <property type="match status" value="1"/>
</dbReference>
<accession>A0A1N7J054</accession>
<sequence>MPISKEELLKRSTKNMGRVHPLIAIWGRTVIDTVYEEGIFAQITEGKRSYRRQASLYGQGRPGYEWRGKKYGSHGKIVTNAKPGQSIHNYGFALDFCLVDESGQQAVWIVNEDWRRVASVAKVLGFTWGGNWTTFQDYPHLEWTHGMSWKELANGASPFDYPGFLLRRGSRGKRVKQAQIVMKVKVDGIFGPKTERAVCHFQKLRSLQIDGIIGPYTWNKFYI</sequence>
<dbReference type="CDD" id="cd14845">
    <property type="entry name" value="L-Ala-D-Glu_peptidase_like"/>
    <property type="match status" value="1"/>
</dbReference>
<evidence type="ECO:0000259" key="1">
    <source>
        <dbReference type="Pfam" id="PF01471"/>
    </source>
</evidence>
<dbReference type="Proteomes" id="UP000187608">
    <property type="component" value="Unassembled WGS sequence"/>
</dbReference>
<evidence type="ECO:0000313" key="3">
    <source>
        <dbReference type="EMBL" id="SIS42745.1"/>
    </source>
</evidence>
<dbReference type="InterPro" id="IPR002477">
    <property type="entry name" value="Peptidoglycan-bd-like"/>
</dbReference>
<dbReference type="Pfam" id="PF01471">
    <property type="entry name" value="PG_binding_1"/>
    <property type="match status" value="1"/>
</dbReference>
<dbReference type="GO" id="GO:0008233">
    <property type="term" value="F:peptidase activity"/>
    <property type="evidence" value="ECO:0007669"/>
    <property type="project" value="InterPro"/>
</dbReference>
<dbReference type="InterPro" id="IPR036365">
    <property type="entry name" value="PGBD-like_sf"/>
</dbReference>
<dbReference type="InterPro" id="IPR009045">
    <property type="entry name" value="Zn_M74/Hedgehog-like"/>
</dbReference>
<dbReference type="InterPro" id="IPR039561">
    <property type="entry name" value="Peptidase_M15C"/>
</dbReference>
<dbReference type="SUPFAM" id="SSF55166">
    <property type="entry name" value="Hedgehog/DD-peptidase"/>
    <property type="match status" value="1"/>
</dbReference>
<keyword evidence="4" id="KW-1185">Reference proteome</keyword>
<evidence type="ECO:0000313" key="4">
    <source>
        <dbReference type="Proteomes" id="UP000187608"/>
    </source>
</evidence>
<dbReference type="EMBL" id="FTOC01000003">
    <property type="protein sequence ID" value="SIS42745.1"/>
    <property type="molecule type" value="Genomic_DNA"/>
</dbReference>
<dbReference type="AlphaFoldDB" id="A0A1N7J054"/>
<dbReference type="Gene3D" id="1.10.101.10">
    <property type="entry name" value="PGBD-like superfamily/PGBD"/>
    <property type="match status" value="1"/>
</dbReference>
<reference evidence="4" key="1">
    <citation type="submission" date="2017-01" db="EMBL/GenBank/DDBJ databases">
        <authorList>
            <person name="Varghese N."/>
            <person name="Submissions S."/>
        </authorList>
    </citation>
    <scope>NUCLEOTIDE SEQUENCE [LARGE SCALE GENOMIC DNA]</scope>
    <source>
        <strain evidence="4">DSM 23127</strain>
    </source>
</reference>
<dbReference type="InterPro" id="IPR036366">
    <property type="entry name" value="PGBDSf"/>
</dbReference>
<protein>
    <submittedName>
        <fullName evidence="3">Peptidoglycan L-alanyl-D-glutamate endopeptidase CwlK</fullName>
    </submittedName>
</protein>